<dbReference type="Proteomes" id="UP000799770">
    <property type="component" value="Unassembled WGS sequence"/>
</dbReference>
<dbReference type="PANTHER" id="PTHR23055:SF187">
    <property type="entry name" value="EF HAND DOMAIN PROTEIN (AFU_ORTHOLOGUE AFUA_6G07310)"/>
    <property type="match status" value="1"/>
</dbReference>
<feature type="region of interest" description="Disordered" evidence="7">
    <location>
        <begin position="554"/>
        <end position="624"/>
    </location>
</feature>
<evidence type="ECO:0008006" key="13">
    <source>
        <dbReference type="Google" id="ProtNLM"/>
    </source>
</evidence>
<evidence type="ECO:0000313" key="11">
    <source>
        <dbReference type="EMBL" id="KAF2110168.1"/>
    </source>
</evidence>
<dbReference type="PROSITE" id="PS01357">
    <property type="entry name" value="ZF_ZZ_1"/>
    <property type="match status" value="1"/>
</dbReference>
<keyword evidence="4" id="KW-0862">Zinc</keyword>
<sequence>MKSSTPSSVSRYRPAILAVVSIAALYGVYLLYNSSPASEPAATGLHRRNAVRRPNVRTRQARPVRLVQRLQQNATPLGEFDFFGNPIVLDPRRLVTAAELREIAHQSQPGASPELVDSVIAQLYDTFLDRLVALTFPSTVLSAAEREAVVNWLGPLVPSPDAVIAALQRHGDRFSGPNLDDLINSDGAESVALTDISYSDVDDSSDNLAADDQVLQRTLYHIAEDRARHEGVIHRGITCNGCDTKPIRGIRWRCANCADFDLCSDCEATDSHYKTHIFYKIRVPAPYLGIPKQEPVYPGHPHVMSPSLSSPLRKRLVSETKVELEELEALWDQFTCLASTEWESDPNHIGWAVDRRAFNQAFVPRYSSFISAPNLIYDRVFAYYDTDRNGMIGFEEFVKGLDGMHSTDTKTKWKIVFNGYDVDGDGYISRKDVLRMFRALYAIEKEATRNYLAEASEELSVRGAFDTIHSSQPLGSAFTQNGIPSNHFDRERAHVRQGKVSEDQENLPPPIRQDEEDVDERRGTLGLPQMSYRPITLGQRWQRRQYYIDEEEGFTRPHDAPDDVPEWASTEQTDGGADDVPPIEPTRPRGSRSSSRVRFEDDVDLETRSNASTSSRPFGERWGGYEIPEPEKDLGKEVLYQITQQSFNELLNPMFLEKEDNAMDAFKTRLERRKLASQIDQVIAEFTNEKEVIINKAVLHLGFYRYAKVLFNILLNLSDALKIFFVDLQNNKLGEADAEDRLSRIISAAESELTQNLSLTAEWPSKMLDLWNAKLCRMQFRHELTTAILCQAVRLEWLPNPAPLDNTTNNGFELLRDPTMPQFRPNSSADRLPSSTLESEETDSEAESGAPILDGLRWDYTFHGQFFIVEAMGVEIEGSTTDDDASTHASPSSTTPDHLQPPLDSRAAQEPIALPVSNASTTDPKPVRPPPLDDTNNDPTIFYLFVHVGSMLVFVEPRRADEFTEREMDVTYKPLEHNVRQEALEDPNSPLHITLLASLVDVEREISERKGSGLLNYEEFEAVMKGGCLRFLEAWLDWVSF</sequence>
<dbReference type="InterPro" id="IPR028846">
    <property type="entry name" value="Recoverin"/>
</dbReference>
<accession>A0A6A5YVN7</accession>
<keyword evidence="3 6" id="KW-0863">Zinc-finger</keyword>
<dbReference type="SMART" id="SM00054">
    <property type="entry name" value="EFh"/>
    <property type="match status" value="2"/>
</dbReference>
<dbReference type="PANTHER" id="PTHR23055">
    <property type="entry name" value="CALCIUM BINDING PROTEINS"/>
    <property type="match status" value="1"/>
</dbReference>
<dbReference type="PROSITE" id="PS00018">
    <property type="entry name" value="EF_HAND_1"/>
    <property type="match status" value="2"/>
</dbReference>
<dbReference type="Pfam" id="PF13202">
    <property type="entry name" value="EF-hand_5"/>
    <property type="match status" value="1"/>
</dbReference>
<feature type="domain" description="EF-hand" evidence="10">
    <location>
        <begin position="408"/>
        <end position="443"/>
    </location>
</feature>
<keyword evidence="8" id="KW-0812">Transmembrane</keyword>
<feature type="region of interest" description="Disordered" evidence="7">
    <location>
        <begin position="493"/>
        <end position="524"/>
    </location>
</feature>
<dbReference type="GO" id="GO:0016020">
    <property type="term" value="C:membrane"/>
    <property type="evidence" value="ECO:0007669"/>
    <property type="project" value="TreeGrafter"/>
</dbReference>
<organism evidence="11 12">
    <name type="scientific">Lophiotrema nucula</name>
    <dbReference type="NCBI Taxonomy" id="690887"/>
    <lineage>
        <taxon>Eukaryota</taxon>
        <taxon>Fungi</taxon>
        <taxon>Dikarya</taxon>
        <taxon>Ascomycota</taxon>
        <taxon>Pezizomycotina</taxon>
        <taxon>Dothideomycetes</taxon>
        <taxon>Pleosporomycetidae</taxon>
        <taxon>Pleosporales</taxon>
        <taxon>Lophiotremataceae</taxon>
        <taxon>Lophiotrema</taxon>
    </lineage>
</organism>
<dbReference type="SUPFAM" id="SSF47473">
    <property type="entry name" value="EF-hand"/>
    <property type="match status" value="1"/>
</dbReference>
<dbReference type="GO" id="GO:0005509">
    <property type="term" value="F:calcium ion binding"/>
    <property type="evidence" value="ECO:0007669"/>
    <property type="project" value="InterPro"/>
</dbReference>
<dbReference type="GO" id="GO:0005829">
    <property type="term" value="C:cytosol"/>
    <property type="evidence" value="ECO:0007669"/>
    <property type="project" value="TreeGrafter"/>
</dbReference>
<evidence type="ECO:0000256" key="3">
    <source>
        <dbReference type="ARBA" id="ARBA00022771"/>
    </source>
</evidence>
<dbReference type="OrthoDB" id="2122982at2759"/>
<evidence type="ECO:0000256" key="2">
    <source>
        <dbReference type="ARBA" id="ARBA00022737"/>
    </source>
</evidence>
<gene>
    <name evidence="11" type="ORF">BDV96DRAFT_501453</name>
</gene>
<evidence type="ECO:0000256" key="7">
    <source>
        <dbReference type="SAM" id="MobiDB-lite"/>
    </source>
</evidence>
<keyword evidence="8" id="KW-0472">Membrane</keyword>
<keyword evidence="2" id="KW-0677">Repeat</keyword>
<dbReference type="InterPro" id="IPR011992">
    <property type="entry name" value="EF-hand-dom_pair"/>
</dbReference>
<dbReference type="PRINTS" id="PR00450">
    <property type="entry name" value="RECOVERIN"/>
</dbReference>
<evidence type="ECO:0000256" key="1">
    <source>
        <dbReference type="ARBA" id="ARBA00022723"/>
    </source>
</evidence>
<feature type="compositionally biased region" description="Basic and acidic residues" evidence="7">
    <location>
        <begin position="493"/>
        <end position="502"/>
    </location>
</feature>
<evidence type="ECO:0000256" key="4">
    <source>
        <dbReference type="ARBA" id="ARBA00022833"/>
    </source>
</evidence>
<dbReference type="InterPro" id="IPR000433">
    <property type="entry name" value="Znf_ZZ"/>
</dbReference>
<evidence type="ECO:0000256" key="6">
    <source>
        <dbReference type="PROSITE-ProRule" id="PRU00228"/>
    </source>
</evidence>
<name>A0A6A5YVN7_9PLEO</name>
<keyword evidence="8" id="KW-1133">Transmembrane helix</keyword>
<dbReference type="Gene3D" id="3.30.60.90">
    <property type="match status" value="1"/>
</dbReference>
<dbReference type="GO" id="GO:0008270">
    <property type="term" value="F:zinc ion binding"/>
    <property type="evidence" value="ECO:0007669"/>
    <property type="project" value="UniProtKB-KW"/>
</dbReference>
<dbReference type="CDD" id="cd02340">
    <property type="entry name" value="ZZ_NBR1_like"/>
    <property type="match status" value="1"/>
</dbReference>
<dbReference type="CDD" id="cd00051">
    <property type="entry name" value="EFh"/>
    <property type="match status" value="1"/>
</dbReference>
<feature type="compositionally biased region" description="Basic residues" evidence="7">
    <location>
        <begin position="45"/>
        <end position="57"/>
    </location>
</feature>
<dbReference type="SMART" id="SM00291">
    <property type="entry name" value="ZnF_ZZ"/>
    <property type="match status" value="1"/>
</dbReference>
<dbReference type="PROSITE" id="PS50222">
    <property type="entry name" value="EF_HAND_2"/>
    <property type="match status" value="2"/>
</dbReference>
<keyword evidence="1" id="KW-0479">Metal-binding</keyword>
<dbReference type="SUPFAM" id="SSF57850">
    <property type="entry name" value="RING/U-box"/>
    <property type="match status" value="1"/>
</dbReference>
<dbReference type="PROSITE" id="PS50135">
    <property type="entry name" value="ZF_ZZ_2"/>
    <property type="match status" value="1"/>
</dbReference>
<dbReference type="InterPro" id="IPR043145">
    <property type="entry name" value="Znf_ZZ_sf"/>
</dbReference>
<dbReference type="InterPro" id="IPR018247">
    <property type="entry name" value="EF_Hand_1_Ca_BS"/>
</dbReference>
<evidence type="ECO:0000256" key="8">
    <source>
        <dbReference type="SAM" id="Phobius"/>
    </source>
</evidence>
<dbReference type="EMBL" id="ML977339">
    <property type="protein sequence ID" value="KAF2110168.1"/>
    <property type="molecule type" value="Genomic_DNA"/>
</dbReference>
<evidence type="ECO:0000256" key="5">
    <source>
        <dbReference type="ARBA" id="ARBA00022837"/>
    </source>
</evidence>
<evidence type="ECO:0000313" key="12">
    <source>
        <dbReference type="Proteomes" id="UP000799770"/>
    </source>
</evidence>
<feature type="region of interest" description="Disordered" evidence="7">
    <location>
        <begin position="38"/>
        <end position="57"/>
    </location>
</feature>
<feature type="domain" description="ZZ-type" evidence="9">
    <location>
        <begin position="234"/>
        <end position="286"/>
    </location>
</feature>
<dbReference type="Pfam" id="PF13405">
    <property type="entry name" value="EF-hand_6"/>
    <property type="match status" value="1"/>
</dbReference>
<evidence type="ECO:0000259" key="9">
    <source>
        <dbReference type="PROSITE" id="PS50135"/>
    </source>
</evidence>
<reference evidence="11" key="1">
    <citation type="journal article" date="2020" name="Stud. Mycol.">
        <title>101 Dothideomycetes genomes: a test case for predicting lifestyles and emergence of pathogens.</title>
        <authorList>
            <person name="Haridas S."/>
            <person name="Albert R."/>
            <person name="Binder M."/>
            <person name="Bloem J."/>
            <person name="Labutti K."/>
            <person name="Salamov A."/>
            <person name="Andreopoulos B."/>
            <person name="Baker S."/>
            <person name="Barry K."/>
            <person name="Bills G."/>
            <person name="Bluhm B."/>
            <person name="Cannon C."/>
            <person name="Castanera R."/>
            <person name="Culley D."/>
            <person name="Daum C."/>
            <person name="Ezra D."/>
            <person name="Gonzalez J."/>
            <person name="Henrissat B."/>
            <person name="Kuo A."/>
            <person name="Liang C."/>
            <person name="Lipzen A."/>
            <person name="Lutzoni F."/>
            <person name="Magnuson J."/>
            <person name="Mondo S."/>
            <person name="Nolan M."/>
            <person name="Ohm R."/>
            <person name="Pangilinan J."/>
            <person name="Park H.-J."/>
            <person name="Ramirez L."/>
            <person name="Alfaro M."/>
            <person name="Sun H."/>
            <person name="Tritt A."/>
            <person name="Yoshinaga Y."/>
            <person name="Zwiers L.-H."/>
            <person name="Turgeon B."/>
            <person name="Goodwin S."/>
            <person name="Spatafora J."/>
            <person name="Crous P."/>
            <person name="Grigoriev I."/>
        </authorList>
    </citation>
    <scope>NUCLEOTIDE SEQUENCE</scope>
    <source>
        <strain evidence="11">CBS 627.86</strain>
    </source>
</reference>
<feature type="region of interest" description="Disordered" evidence="7">
    <location>
        <begin position="808"/>
        <end position="850"/>
    </location>
</feature>
<feature type="domain" description="EF-hand" evidence="10">
    <location>
        <begin position="372"/>
        <end position="407"/>
    </location>
</feature>
<dbReference type="AlphaFoldDB" id="A0A6A5YVN7"/>
<dbReference type="Pfam" id="PF00569">
    <property type="entry name" value="ZZ"/>
    <property type="match status" value="1"/>
</dbReference>
<feature type="region of interest" description="Disordered" evidence="7">
    <location>
        <begin position="879"/>
        <end position="934"/>
    </location>
</feature>
<feature type="transmembrane region" description="Helical" evidence="8">
    <location>
        <begin position="12"/>
        <end position="32"/>
    </location>
</feature>
<dbReference type="Gene3D" id="1.10.238.10">
    <property type="entry name" value="EF-hand"/>
    <property type="match status" value="1"/>
</dbReference>
<feature type="compositionally biased region" description="Low complexity" evidence="7">
    <location>
        <begin position="887"/>
        <end position="898"/>
    </location>
</feature>
<dbReference type="InterPro" id="IPR002048">
    <property type="entry name" value="EF_hand_dom"/>
</dbReference>
<keyword evidence="12" id="KW-1185">Reference proteome</keyword>
<protein>
    <recommendedName>
        <fullName evidence="13">EF hand domain-containing protein</fullName>
    </recommendedName>
</protein>
<proteinExistence type="predicted"/>
<keyword evidence="5" id="KW-0106">Calcium</keyword>
<evidence type="ECO:0000259" key="10">
    <source>
        <dbReference type="PROSITE" id="PS50222"/>
    </source>
</evidence>